<dbReference type="EMBL" id="JAQNDM010000002">
    <property type="protein sequence ID" value="MDC0712075.1"/>
    <property type="molecule type" value="Genomic_DNA"/>
</dbReference>
<sequence>MRLSKSTSSLALPSLFRRLAPLLLPLVGFMGCDTAESREVPGELGRTGLSVTTVLDERTDVRAIRFTVERMGCEEEEAVEPFSQSIDKPLEAIRLPGGLPGFENAPIDGNSAHGFADLFIDLSEGCYQIATQPLTQDGSLSVDCAPASTSRVHIADGKTTEILLINQCNGPGHGAGDAVSMLNHPPELVNLVFAESKFLLQCEEQAVCATVKDPDEDPIEFVWTAVGGPPLFLGPQVVSTTANPDGSVTQCIRAIAETVGRYELNVTVYDLLHDTANGGNLIRFEEYFSRTAAPRLSRETLTFPFYAAEDGAEGGCAATNCRALLELKPGQPSGIYAIDPDGTGPGAPFDAYCDMTTNGGGWTLTMVSSDDGQHTWTWNQRTLMTDTATVGSVLTRNKDFKSAAQFSVPFADLLFVHAPSGKWAAYGGVSHGSTSIASFMATLSAPICDLTLAGNGYEMTAGSLSTEDGRLCDTDLYFHLGDFDGTGDVNYCQGLDRLQDATYGPGWSMHNNHTCPFDDSSAASFGPDISPAAASQENDGVGFGWALDLNTGAPAEAQNYIQMYVR</sequence>
<proteinExistence type="predicted"/>
<dbReference type="NCBIfam" id="NF040941">
    <property type="entry name" value="GGGWT_bact"/>
    <property type="match status" value="1"/>
</dbReference>
<gene>
    <name evidence="3" type="ORF">POL68_26650</name>
</gene>
<feature type="domain" description="Fibrinogen C-terminal" evidence="2">
    <location>
        <begin position="312"/>
        <end position="364"/>
    </location>
</feature>
<dbReference type="InterPro" id="IPR002181">
    <property type="entry name" value="Fibrinogen_a/b/g_C_dom"/>
</dbReference>
<name>A0ABT5DEG4_9BACT</name>
<dbReference type="SUPFAM" id="SSF56496">
    <property type="entry name" value="Fibrinogen C-terminal domain-like"/>
    <property type="match status" value="1"/>
</dbReference>
<keyword evidence="4" id="KW-1185">Reference proteome</keyword>
<protein>
    <submittedName>
        <fullName evidence="3">Fibrinogen-like YCDxxxxGGGW domain-containing protein</fullName>
    </submittedName>
</protein>
<dbReference type="InterPro" id="IPR036056">
    <property type="entry name" value="Fibrinogen-like_C"/>
</dbReference>
<dbReference type="Proteomes" id="UP001221838">
    <property type="component" value="Unassembled WGS sequence"/>
</dbReference>
<dbReference type="PROSITE" id="PS51406">
    <property type="entry name" value="FIBRINOGEN_C_2"/>
    <property type="match status" value="1"/>
</dbReference>
<dbReference type="PROSITE" id="PS51257">
    <property type="entry name" value="PROKAR_LIPOPROTEIN"/>
    <property type="match status" value="1"/>
</dbReference>
<dbReference type="PANTHER" id="PTHR16146">
    <property type="entry name" value="INTELECTIN"/>
    <property type="match status" value="1"/>
</dbReference>
<evidence type="ECO:0000259" key="2">
    <source>
        <dbReference type="PROSITE" id="PS51406"/>
    </source>
</evidence>
<evidence type="ECO:0000313" key="4">
    <source>
        <dbReference type="Proteomes" id="UP001221838"/>
    </source>
</evidence>
<comment type="caution">
    <text evidence="3">The sequence shown here is derived from an EMBL/GenBank/DDBJ whole genome shotgun (WGS) entry which is preliminary data.</text>
</comment>
<dbReference type="RefSeq" id="WP_272142137.1">
    <property type="nucleotide sequence ID" value="NZ_JAQNDM010000002.1"/>
</dbReference>
<dbReference type="Pfam" id="PF00147">
    <property type="entry name" value="Fibrinogen_C"/>
    <property type="match status" value="1"/>
</dbReference>
<dbReference type="PANTHER" id="PTHR16146:SF46">
    <property type="entry name" value="INTELECTIN-1A-RELATED"/>
    <property type="match status" value="1"/>
</dbReference>
<organism evidence="3 4">
    <name type="scientific">Stigmatella ashevillensis</name>
    <dbReference type="NCBI Taxonomy" id="2995309"/>
    <lineage>
        <taxon>Bacteria</taxon>
        <taxon>Pseudomonadati</taxon>
        <taxon>Myxococcota</taxon>
        <taxon>Myxococcia</taxon>
        <taxon>Myxococcales</taxon>
        <taxon>Cystobacterineae</taxon>
        <taxon>Archangiaceae</taxon>
        <taxon>Stigmatella</taxon>
    </lineage>
</organism>
<accession>A0ABT5DEG4</accession>
<reference evidence="3 4" key="1">
    <citation type="submission" date="2022-11" db="EMBL/GenBank/DDBJ databases">
        <title>Minimal conservation of predation-associated metabolite biosynthetic gene clusters underscores biosynthetic potential of Myxococcota including descriptions for ten novel species: Archangium lansinium sp. nov., Myxococcus landrumus sp. nov., Nannocystis bai.</title>
        <authorList>
            <person name="Ahearne A."/>
            <person name="Stevens C."/>
            <person name="Dowd S."/>
        </authorList>
    </citation>
    <scope>NUCLEOTIDE SEQUENCE [LARGE SCALE GENOMIC DNA]</scope>
    <source>
        <strain evidence="3 4">NCWAL01</strain>
    </source>
</reference>
<keyword evidence="1" id="KW-1015">Disulfide bond</keyword>
<dbReference type="Gene3D" id="2.60.120.1000">
    <property type="match status" value="1"/>
</dbReference>
<evidence type="ECO:0000313" key="3">
    <source>
        <dbReference type="EMBL" id="MDC0712075.1"/>
    </source>
</evidence>
<evidence type="ECO:0000256" key="1">
    <source>
        <dbReference type="ARBA" id="ARBA00023157"/>
    </source>
</evidence>